<evidence type="ECO:0000313" key="1">
    <source>
        <dbReference type="EMBL" id="KKQ49161.1"/>
    </source>
</evidence>
<protein>
    <recommendedName>
        <fullName evidence="3">BioF2-like acetyltransferase domain-containing protein</fullName>
    </recommendedName>
</protein>
<evidence type="ECO:0008006" key="3">
    <source>
        <dbReference type="Google" id="ProtNLM"/>
    </source>
</evidence>
<accession>A0A0G0L958</accession>
<organism evidence="1 2">
    <name type="scientific">Candidatus Shapirobacteria bacterium GW2011_GWE1_38_10</name>
    <dbReference type="NCBI Taxonomy" id="1618488"/>
    <lineage>
        <taxon>Bacteria</taxon>
        <taxon>Candidatus Shapironibacteriota</taxon>
    </lineage>
</organism>
<evidence type="ECO:0000313" key="2">
    <source>
        <dbReference type="Proteomes" id="UP000034231"/>
    </source>
</evidence>
<name>A0A0G0L958_9BACT</name>
<dbReference type="EMBL" id="LBTX01000018">
    <property type="protein sequence ID" value="KKQ49161.1"/>
    <property type="molecule type" value="Genomic_DNA"/>
</dbReference>
<sequence>MKKTERDKVEDILLINFPGIVRPLKEEDIPTIEKFKDGSFGFSYLGIMLYANGRNEKGNSTLYPQGLIYDDGENMFAIGFFKKDLQEKSGHLHIVAPRGKTWFIAVDNFIKKCRTFENFPMTSVYVRHLSESKYKEMLSMGYKSISVDPWHSVAPSEDETYNHRLIKIDDIIGYDPDKQLFVKPLNTDGNRDFRRKALMAYNRFLNFLERNDLRFYTEEYNPEAHKSQAKDMVIDHFQTLENAVGSTPQDYFNLIEYMPKENNNFVKYISFLIGGGEKIPVSLFLGEKIGKETVALYATFALRNEFEIRERFNPTGYSAISQYSYIKMFDLINKGGYKYVDLGGSEVESLNTFKRQLGASDKITYWGVKDGKK</sequence>
<dbReference type="Proteomes" id="UP000034231">
    <property type="component" value="Unassembled WGS sequence"/>
</dbReference>
<reference evidence="1 2" key="1">
    <citation type="journal article" date="2015" name="Nature">
        <title>rRNA introns, odd ribosomes, and small enigmatic genomes across a large radiation of phyla.</title>
        <authorList>
            <person name="Brown C.T."/>
            <person name="Hug L.A."/>
            <person name="Thomas B.C."/>
            <person name="Sharon I."/>
            <person name="Castelle C.J."/>
            <person name="Singh A."/>
            <person name="Wilkins M.J."/>
            <person name="Williams K.H."/>
            <person name="Banfield J.F."/>
        </authorList>
    </citation>
    <scope>NUCLEOTIDE SEQUENCE [LARGE SCALE GENOMIC DNA]</scope>
</reference>
<dbReference type="AlphaFoldDB" id="A0A0G0L958"/>
<comment type="caution">
    <text evidence="1">The sequence shown here is derived from an EMBL/GenBank/DDBJ whole genome shotgun (WGS) entry which is preliminary data.</text>
</comment>
<proteinExistence type="predicted"/>
<gene>
    <name evidence="1" type="ORF">US68_C0018G0007</name>
</gene>